<dbReference type="Gene3D" id="4.10.280.10">
    <property type="entry name" value="Helix-loop-helix DNA-binding domain"/>
    <property type="match status" value="1"/>
</dbReference>
<feature type="non-terminal residue" evidence="7">
    <location>
        <position position="338"/>
    </location>
</feature>
<keyword evidence="3" id="KW-0804">Transcription</keyword>
<dbReference type="PANTHER" id="PTHR45959">
    <property type="entry name" value="BHLH TRANSCRIPTION FACTOR"/>
    <property type="match status" value="1"/>
</dbReference>
<sequence length="338" mass="38150">MDDYNFSHECHINSLANFTTQNMATTLEGNFQQSFSHESHSSHPTTYSGFSLETCQTSLERPTKFLKSNMNWKSSITTSCGKKSSSPSSQIHSFGNLDLLPDNFKKFHGYLDCSIEPKDEAASPGNRHDGLSQGAYENINYEPKTSQGTKRPYMMTRTPSNAQYHILAERKLREKLSQHFIALSAIVPGLKKTDKASVLGDAIKYLKQLQERVKKLEEQTTKKTMESVVFVKKCHVSADEEISSVDENFDRHKEQPLPDIEARVADKNVLIRIHCEKSKGCIVKVLCEVEKLHLTVVNSCVVPFGDVTLDITVVAQMDNEFSMTLKDLVRNLRQALLK</sequence>
<evidence type="ECO:0000259" key="6">
    <source>
        <dbReference type="PROSITE" id="PS50888"/>
    </source>
</evidence>
<keyword evidence="8" id="KW-1185">Reference proteome</keyword>
<proteinExistence type="predicted"/>
<dbReference type="Proteomes" id="UP000187406">
    <property type="component" value="Unassembled WGS sequence"/>
</dbReference>
<evidence type="ECO:0000256" key="2">
    <source>
        <dbReference type="ARBA" id="ARBA00023015"/>
    </source>
</evidence>
<accession>A0A1Q3D4R1</accession>
<dbReference type="CDD" id="cd11452">
    <property type="entry name" value="bHLH_AtNAI1_like"/>
    <property type="match status" value="1"/>
</dbReference>
<dbReference type="InterPro" id="IPR052610">
    <property type="entry name" value="bHLH_transcription_regulator"/>
</dbReference>
<dbReference type="GO" id="GO:0046983">
    <property type="term" value="F:protein dimerization activity"/>
    <property type="evidence" value="ECO:0007669"/>
    <property type="project" value="InterPro"/>
</dbReference>
<dbReference type="OrthoDB" id="690068at2759"/>
<dbReference type="AlphaFoldDB" id="A0A1Q3D4R1"/>
<name>A0A1Q3D4R1_CEPFO</name>
<evidence type="ECO:0000313" key="8">
    <source>
        <dbReference type="Proteomes" id="UP000187406"/>
    </source>
</evidence>
<evidence type="ECO:0000256" key="3">
    <source>
        <dbReference type="ARBA" id="ARBA00023163"/>
    </source>
</evidence>
<protein>
    <submittedName>
        <fullName evidence="7">HLH domain-containing protein</fullName>
    </submittedName>
</protein>
<dbReference type="Pfam" id="PF00010">
    <property type="entry name" value="HLH"/>
    <property type="match status" value="1"/>
</dbReference>
<dbReference type="PROSITE" id="PS50888">
    <property type="entry name" value="BHLH"/>
    <property type="match status" value="1"/>
</dbReference>
<evidence type="ECO:0000313" key="7">
    <source>
        <dbReference type="EMBL" id="GAV87487.1"/>
    </source>
</evidence>
<dbReference type="PANTHER" id="PTHR45959:SF2">
    <property type="entry name" value="BHLH TRANSCRIPTION FACTOR"/>
    <property type="match status" value="1"/>
</dbReference>
<dbReference type="SMART" id="SM00353">
    <property type="entry name" value="HLH"/>
    <property type="match status" value="1"/>
</dbReference>
<dbReference type="GO" id="GO:0005634">
    <property type="term" value="C:nucleus"/>
    <property type="evidence" value="ECO:0007669"/>
    <property type="project" value="UniProtKB-SubCell"/>
</dbReference>
<keyword evidence="5" id="KW-0175">Coiled coil</keyword>
<feature type="domain" description="BHLH" evidence="6">
    <location>
        <begin position="160"/>
        <end position="209"/>
    </location>
</feature>
<dbReference type="SUPFAM" id="SSF47459">
    <property type="entry name" value="HLH, helix-loop-helix DNA-binding domain"/>
    <property type="match status" value="1"/>
</dbReference>
<dbReference type="EMBL" id="BDDD01004339">
    <property type="protein sequence ID" value="GAV87487.1"/>
    <property type="molecule type" value="Genomic_DNA"/>
</dbReference>
<dbReference type="FunCoup" id="A0A1Q3D4R1">
    <property type="interactions" value="75"/>
</dbReference>
<organism evidence="7 8">
    <name type="scientific">Cephalotus follicularis</name>
    <name type="common">Albany pitcher plant</name>
    <dbReference type="NCBI Taxonomy" id="3775"/>
    <lineage>
        <taxon>Eukaryota</taxon>
        <taxon>Viridiplantae</taxon>
        <taxon>Streptophyta</taxon>
        <taxon>Embryophyta</taxon>
        <taxon>Tracheophyta</taxon>
        <taxon>Spermatophyta</taxon>
        <taxon>Magnoliopsida</taxon>
        <taxon>eudicotyledons</taxon>
        <taxon>Gunneridae</taxon>
        <taxon>Pentapetalae</taxon>
        <taxon>rosids</taxon>
        <taxon>fabids</taxon>
        <taxon>Oxalidales</taxon>
        <taxon>Cephalotaceae</taxon>
        <taxon>Cephalotus</taxon>
    </lineage>
</organism>
<keyword evidence="4" id="KW-0539">Nucleus</keyword>
<dbReference type="STRING" id="3775.A0A1Q3D4R1"/>
<dbReference type="InterPro" id="IPR036638">
    <property type="entry name" value="HLH_DNA-bd_sf"/>
</dbReference>
<feature type="coiled-coil region" evidence="5">
    <location>
        <begin position="199"/>
        <end position="226"/>
    </location>
</feature>
<dbReference type="InParanoid" id="A0A1Q3D4R1"/>
<dbReference type="InterPro" id="IPR011598">
    <property type="entry name" value="bHLH_dom"/>
</dbReference>
<evidence type="ECO:0000256" key="4">
    <source>
        <dbReference type="ARBA" id="ARBA00023242"/>
    </source>
</evidence>
<comment type="subcellular location">
    <subcellularLocation>
        <location evidence="1">Nucleus</location>
    </subcellularLocation>
</comment>
<keyword evidence="2" id="KW-0805">Transcription regulation</keyword>
<gene>
    <name evidence="7" type="ORF">CFOL_v3_30913</name>
</gene>
<comment type="caution">
    <text evidence="7">The sequence shown here is derived from an EMBL/GenBank/DDBJ whole genome shotgun (WGS) entry which is preliminary data.</text>
</comment>
<reference evidence="8" key="1">
    <citation type="submission" date="2016-04" db="EMBL/GenBank/DDBJ databases">
        <title>Cephalotus genome sequencing.</title>
        <authorList>
            <person name="Fukushima K."/>
            <person name="Hasebe M."/>
            <person name="Fang X."/>
        </authorList>
    </citation>
    <scope>NUCLEOTIDE SEQUENCE [LARGE SCALE GENOMIC DNA]</scope>
    <source>
        <strain evidence="8">cv. St1</strain>
    </source>
</reference>
<evidence type="ECO:0000256" key="5">
    <source>
        <dbReference type="SAM" id="Coils"/>
    </source>
</evidence>
<evidence type="ECO:0000256" key="1">
    <source>
        <dbReference type="ARBA" id="ARBA00004123"/>
    </source>
</evidence>